<sequence length="242" mass="26671">MLAAEGPLPGLRGAQVYHHAYRARLHDALADSFPCLHRYLGDAQFAELACWHAETLPPRVRSLGEYGADLPARLAARYRRHPEVAELAALEWALRRVFDAADVPAWTPADIASEGPEACLAQWPVQHPTLSLLWLHTAAPTLWQALHTLPGGQDDESPTLPALQQPAEPRPVLVWRKGLQPHFMSLVDPAEAAWLALLGEPGQSIARSLVELEARGQAPAQAVFAQWLARCWEQGWLRKDGG</sequence>
<gene>
    <name evidence="2" type="ORF">M0L44_05660</name>
</gene>
<reference evidence="2 3" key="1">
    <citation type="submission" date="2022-06" db="EMBL/GenBank/DDBJ databases">
        <title>Ideonella sp. NS12-5 Genome sequencing and assembly.</title>
        <authorList>
            <person name="Jung Y."/>
        </authorList>
    </citation>
    <scope>NUCLEOTIDE SEQUENCE [LARGE SCALE GENOMIC DNA]</scope>
    <source>
        <strain evidence="2 3">NS12-5</strain>
    </source>
</reference>
<dbReference type="EMBL" id="JAMXMC010000003">
    <property type="protein sequence ID" value="MCO5976205.1"/>
    <property type="molecule type" value="Genomic_DNA"/>
</dbReference>
<evidence type="ECO:0000313" key="2">
    <source>
        <dbReference type="EMBL" id="MCO5976205.1"/>
    </source>
</evidence>
<protein>
    <submittedName>
        <fullName evidence="2">DNA-binding domain-containing protein</fullName>
    </submittedName>
</protein>
<name>A0ABT1BJ29_9BURK</name>
<dbReference type="GO" id="GO:0003677">
    <property type="term" value="F:DNA binding"/>
    <property type="evidence" value="ECO:0007669"/>
    <property type="project" value="UniProtKB-KW"/>
</dbReference>
<feature type="domain" description="Putative DNA-binding" evidence="1">
    <location>
        <begin position="13"/>
        <end position="72"/>
    </location>
</feature>
<organism evidence="2 3">
    <name type="scientific">Ideonella oryzae</name>
    <dbReference type="NCBI Taxonomy" id="2937441"/>
    <lineage>
        <taxon>Bacteria</taxon>
        <taxon>Pseudomonadati</taxon>
        <taxon>Pseudomonadota</taxon>
        <taxon>Betaproteobacteria</taxon>
        <taxon>Burkholderiales</taxon>
        <taxon>Sphaerotilaceae</taxon>
        <taxon>Ideonella</taxon>
    </lineage>
</organism>
<evidence type="ECO:0000259" key="1">
    <source>
        <dbReference type="Pfam" id="PF09836"/>
    </source>
</evidence>
<keyword evidence="3" id="KW-1185">Reference proteome</keyword>
<dbReference type="Proteomes" id="UP001204851">
    <property type="component" value="Unassembled WGS sequence"/>
</dbReference>
<accession>A0ABT1BJ29</accession>
<proteinExistence type="predicted"/>
<comment type="caution">
    <text evidence="2">The sequence shown here is derived from an EMBL/GenBank/DDBJ whole genome shotgun (WGS) entry which is preliminary data.</text>
</comment>
<dbReference type="InterPro" id="IPR018640">
    <property type="entry name" value="DUF2063"/>
</dbReference>
<evidence type="ECO:0000313" key="3">
    <source>
        <dbReference type="Proteomes" id="UP001204851"/>
    </source>
</evidence>
<keyword evidence="2" id="KW-0238">DNA-binding</keyword>
<dbReference type="Pfam" id="PF09836">
    <property type="entry name" value="DUF2063"/>
    <property type="match status" value="1"/>
</dbReference>